<reference evidence="13" key="1">
    <citation type="submission" date="2018-07" db="EMBL/GenBank/DDBJ databases">
        <authorList>
            <person name="Ashton P.M."/>
            <person name="Dallman T."/>
            <person name="Nair S."/>
            <person name="De Pinna E."/>
            <person name="Peters T."/>
            <person name="Grant K."/>
        </authorList>
    </citation>
    <scope>NUCLEOTIDE SEQUENCE</scope>
    <source>
        <strain evidence="13">516939</strain>
    </source>
</reference>
<dbReference type="Gene3D" id="3.10.20.410">
    <property type="match status" value="1"/>
</dbReference>
<feature type="signal peptide" evidence="11">
    <location>
        <begin position="1"/>
        <end position="23"/>
    </location>
</feature>
<protein>
    <submittedName>
        <fullName evidence="13">Outer membrane usher protein PefC</fullName>
    </submittedName>
</protein>
<dbReference type="InterPro" id="IPR000015">
    <property type="entry name" value="Fimb_usher"/>
</dbReference>
<evidence type="ECO:0000256" key="2">
    <source>
        <dbReference type="ARBA" id="ARBA00008064"/>
    </source>
</evidence>
<keyword evidence="7 11" id="KW-0732">Signal</keyword>
<organism evidence="13">
    <name type="scientific">Salmonella oranienberg</name>
    <dbReference type="NCBI Taxonomy" id="28147"/>
    <lineage>
        <taxon>Bacteria</taxon>
        <taxon>Pseudomonadati</taxon>
        <taxon>Pseudomonadota</taxon>
        <taxon>Gammaproteobacteria</taxon>
        <taxon>Enterobacterales</taxon>
        <taxon>Enterobacteriaceae</taxon>
        <taxon>Salmonella</taxon>
    </lineage>
</organism>
<dbReference type="AlphaFoldDB" id="A0A5W8FXM4"/>
<comment type="subcellular location">
    <subcellularLocation>
        <location evidence="1 10">Cell outer membrane</location>
        <topology evidence="1 10">Multi-pass membrane protein</topology>
    </subcellularLocation>
</comment>
<evidence type="ECO:0000259" key="12">
    <source>
        <dbReference type="Pfam" id="PF13954"/>
    </source>
</evidence>
<feature type="chain" id="PRO_5024972998" evidence="11">
    <location>
        <begin position="24"/>
        <end position="819"/>
    </location>
</feature>
<evidence type="ECO:0000256" key="3">
    <source>
        <dbReference type="ARBA" id="ARBA00022448"/>
    </source>
</evidence>
<name>A0A5W8FXM4_SALON</name>
<keyword evidence="5 10" id="KW-1029">Fimbrium biogenesis</keyword>
<comment type="similarity">
    <text evidence="2 10">Belongs to the fimbrial export usher family.</text>
</comment>
<evidence type="ECO:0000256" key="7">
    <source>
        <dbReference type="ARBA" id="ARBA00022729"/>
    </source>
</evidence>
<keyword evidence="9 10" id="KW-0998">Cell outer membrane</keyword>
<dbReference type="PANTHER" id="PTHR30451">
    <property type="entry name" value="OUTER MEMBRANE USHER PROTEIN"/>
    <property type="match status" value="1"/>
</dbReference>
<evidence type="ECO:0000256" key="9">
    <source>
        <dbReference type="ARBA" id="ARBA00023237"/>
    </source>
</evidence>
<dbReference type="GO" id="GO:0015473">
    <property type="term" value="F:fimbrial usher porin activity"/>
    <property type="evidence" value="ECO:0007669"/>
    <property type="project" value="InterPro"/>
</dbReference>
<dbReference type="InterPro" id="IPR037224">
    <property type="entry name" value="PapC_N_sf"/>
</dbReference>
<dbReference type="Gene3D" id="2.60.40.3110">
    <property type="match status" value="1"/>
</dbReference>
<gene>
    <name evidence="13" type="ORF">DUR78_20225</name>
</gene>
<keyword evidence="4" id="KW-1134">Transmembrane beta strand</keyword>
<evidence type="ECO:0000256" key="11">
    <source>
        <dbReference type="SAM" id="SignalP"/>
    </source>
</evidence>
<accession>A0A5W8FXM4</accession>
<dbReference type="PANTHER" id="PTHR30451:SF21">
    <property type="entry name" value="FIMBRIAL USHER DOMAIN-CONTAINING PROTEIN YDET-RELATED"/>
    <property type="match status" value="1"/>
</dbReference>
<dbReference type="PROSITE" id="PS01151">
    <property type="entry name" value="FIMBRIAL_USHER"/>
    <property type="match status" value="1"/>
</dbReference>
<keyword evidence="8 10" id="KW-0472">Membrane</keyword>
<dbReference type="InterPro" id="IPR042186">
    <property type="entry name" value="FimD_plug_dom"/>
</dbReference>
<evidence type="ECO:0000256" key="5">
    <source>
        <dbReference type="ARBA" id="ARBA00022558"/>
    </source>
</evidence>
<proteinExistence type="inferred from homology"/>
<evidence type="ECO:0000256" key="6">
    <source>
        <dbReference type="ARBA" id="ARBA00022692"/>
    </source>
</evidence>
<evidence type="ECO:0000256" key="4">
    <source>
        <dbReference type="ARBA" id="ARBA00022452"/>
    </source>
</evidence>
<dbReference type="InterPro" id="IPR018030">
    <property type="entry name" value="Fimbrial_membr_usher_CS"/>
</dbReference>
<comment type="caution">
    <text evidence="13">The sequence shown here is derived from an EMBL/GenBank/DDBJ whole genome shotgun (WGS) entry which is preliminary data.</text>
</comment>
<evidence type="ECO:0000256" key="8">
    <source>
        <dbReference type="ARBA" id="ARBA00023136"/>
    </source>
</evidence>
<keyword evidence="6 10" id="KW-0812">Transmembrane</keyword>
<evidence type="ECO:0000256" key="10">
    <source>
        <dbReference type="RuleBase" id="RU003884"/>
    </source>
</evidence>
<dbReference type="EMBL" id="AAHMZU010000021">
    <property type="protein sequence ID" value="EBY0600986.1"/>
    <property type="molecule type" value="Genomic_DNA"/>
</dbReference>
<dbReference type="Pfam" id="PF13954">
    <property type="entry name" value="PapC_N"/>
    <property type="match status" value="1"/>
</dbReference>
<dbReference type="GO" id="GO:0009279">
    <property type="term" value="C:cell outer membrane"/>
    <property type="evidence" value="ECO:0007669"/>
    <property type="project" value="UniProtKB-SubCell"/>
</dbReference>
<sequence length="819" mass="90098">MNNKITPALSLITLSIYASLGHATELNTAFLQGTTGVPSVLKGGVLYPAGHYYVDVSLNGNKTGRVPLSVSLEDELAGHLCLTPEWLKNSGVFFKTEVYQDTFDKVRNCYMPGKKESTKVDFDLGTQTLSFSIPQAWLTDKSDVTRWDYGINGLRLTYNGNFNKNIQTENNSYNDDSLNAYGSFDAALNLGRWVLSSDMNASRNQYGSEFETNNILLSTAISQVRGDLEIGRSQTRTELFQDFGFYGVALRSNSSMRPWSARGYAPTITGVASSTSRITVTQGGYTVYSRVVPAGPYHIDDISPVSNGNLIVTVEDNTGKKTVTEYPVATLPTLLRPGEFNYNFAVGERNNSNKVDEAFRSGMGGFALASLDYGFSTTTFNSALLLHENYQAVGMGITQSLGKWGAFSTSVNASKAEYDFDDDRKGVSATFKYAKSFSSRTDLQLLTYRYQSPGYTEFSNWRPDEKLYSRNGLSSDSYRYSSFRNKEKARYEARLSHRFDRMYLSASYWQQTYWDQNTDARGATLSVSTYTDNGISFYLNGNYSRSVWSSRDEYSGSVGVSIPFTLGGVNHYNNSSVGYNRDGNTSFNTNVSASINDRLNYNVNAGADNRSNRSVGATVSYAFDRIQTNTGISKSQDTTTLSGNVSGSVIATAKTGLILTKEAGNTVAVVRIKDTPGITFNNSLPTNDNGSTVLYLSGYNPTTININPENVPDTAELLHTSFDVVPTEKAIVYREFGFENVLRYILRLRDSEGKPITGGYAVTEQKLNAGFISNNGVLLMNLLAAPQTITVTRDNGQKCSFSGSGLKENTGKVQEIRCE</sequence>
<feature type="domain" description="PapC N-terminal" evidence="12">
    <location>
        <begin position="39"/>
        <end position="161"/>
    </location>
</feature>
<dbReference type="Gene3D" id="2.60.40.2610">
    <property type="entry name" value="Outer membrane usher protein FimD, plug domain"/>
    <property type="match status" value="1"/>
</dbReference>
<dbReference type="Pfam" id="PF00577">
    <property type="entry name" value="Usher"/>
    <property type="match status" value="1"/>
</dbReference>
<evidence type="ECO:0000256" key="1">
    <source>
        <dbReference type="ARBA" id="ARBA00004571"/>
    </source>
</evidence>
<keyword evidence="3 10" id="KW-0813">Transport</keyword>
<dbReference type="SUPFAM" id="SSF141729">
    <property type="entry name" value="FimD N-terminal domain-like"/>
    <property type="match status" value="1"/>
</dbReference>
<dbReference type="NCBIfam" id="NF011760">
    <property type="entry name" value="PRK15213.1"/>
    <property type="match status" value="1"/>
</dbReference>
<dbReference type="InterPro" id="IPR025885">
    <property type="entry name" value="PapC_N"/>
</dbReference>
<dbReference type="GO" id="GO:0009297">
    <property type="term" value="P:pilus assembly"/>
    <property type="evidence" value="ECO:0007669"/>
    <property type="project" value="InterPro"/>
</dbReference>
<evidence type="ECO:0000313" key="13">
    <source>
        <dbReference type="EMBL" id="EBY0600986.1"/>
    </source>
</evidence>